<accession>G4TPX0</accession>
<evidence type="ECO:0000256" key="3">
    <source>
        <dbReference type="ARBA" id="ARBA00022927"/>
    </source>
</evidence>
<protein>
    <recommendedName>
        <fullName evidence="5">Mitochondrial import inner membrane translocase subunit</fullName>
    </recommendedName>
</protein>
<dbReference type="SUPFAM" id="SSF144122">
    <property type="entry name" value="Tim10-like"/>
    <property type="match status" value="1"/>
</dbReference>
<dbReference type="Proteomes" id="UP000007148">
    <property type="component" value="Unassembled WGS sequence"/>
</dbReference>
<comment type="domain">
    <text evidence="5">The twin CX3C motif contains 4 conserved Cys residues that form 2 disulfide bonds in the mitochondrial intermembrane space.</text>
</comment>
<keyword evidence="8" id="KW-1185">Reference proteome</keyword>
<dbReference type="Pfam" id="PF02953">
    <property type="entry name" value="zf-Tim10_DDP"/>
    <property type="match status" value="1"/>
</dbReference>
<evidence type="ECO:0000259" key="6">
    <source>
        <dbReference type="Pfam" id="PF02953"/>
    </source>
</evidence>
<evidence type="ECO:0000256" key="1">
    <source>
        <dbReference type="ARBA" id="ARBA00006720"/>
    </source>
</evidence>
<dbReference type="OMA" id="NEICWDK"/>
<evidence type="ECO:0000313" key="7">
    <source>
        <dbReference type="EMBL" id="CCA73363.1"/>
    </source>
</evidence>
<feature type="domain" description="Tim10-like" evidence="6">
    <location>
        <begin position="16"/>
        <end position="79"/>
    </location>
</feature>
<keyword evidence="2 5" id="KW-0999">Mitochondrion inner membrane</keyword>
<dbReference type="FunCoup" id="G4TPX0">
    <property type="interactions" value="131"/>
</dbReference>
<dbReference type="AlphaFoldDB" id="G4TPX0"/>
<organism evidence="7 8">
    <name type="scientific">Serendipita indica (strain DSM 11827)</name>
    <name type="common">Root endophyte fungus</name>
    <name type="synonym">Piriformospora indica</name>
    <dbReference type="NCBI Taxonomy" id="1109443"/>
    <lineage>
        <taxon>Eukaryota</taxon>
        <taxon>Fungi</taxon>
        <taxon>Dikarya</taxon>
        <taxon>Basidiomycota</taxon>
        <taxon>Agaricomycotina</taxon>
        <taxon>Agaricomycetes</taxon>
        <taxon>Sebacinales</taxon>
        <taxon>Serendipitaceae</taxon>
        <taxon>Serendipita</taxon>
    </lineage>
</organism>
<dbReference type="Gene3D" id="1.10.287.810">
    <property type="entry name" value="Mitochondrial import inner membrane translocase subunit tim13 like domains"/>
    <property type="match status" value="1"/>
</dbReference>
<comment type="caution">
    <text evidence="7">The sequence shown here is derived from an EMBL/GenBank/DDBJ whole genome shotgun (WGS) entry which is preliminary data.</text>
</comment>
<dbReference type="GO" id="GO:0015031">
    <property type="term" value="P:protein transport"/>
    <property type="evidence" value="ECO:0007669"/>
    <property type="project" value="UniProtKB-KW"/>
</dbReference>
<keyword evidence="4 5" id="KW-0811">Translocation</keyword>
<evidence type="ECO:0000256" key="2">
    <source>
        <dbReference type="ARBA" id="ARBA00022792"/>
    </source>
</evidence>
<keyword evidence="5" id="KW-0813">Transport</keyword>
<comment type="function">
    <text evidence="5">Mitochondrial intermembrane chaperone that participates in the import and insertion of some multi-pass transmembrane proteins into the mitochondrial inner membrane. Also required for the transfer of beta-barrel precursors from the TOM complex to the sorting and assembly machinery (SAM complex) of the outer membrane. Acts as a chaperone-like protein that protects the hydrophobic precursors from aggregation and guide them through the mitochondrial intermembrane space.</text>
</comment>
<dbReference type="STRING" id="1109443.G4TPX0"/>
<keyword evidence="5" id="KW-1015">Disulfide bond</keyword>
<reference evidence="7 8" key="1">
    <citation type="journal article" date="2011" name="PLoS Pathog.">
        <title>Endophytic Life Strategies Decoded by Genome and Transcriptome Analyses of the Mutualistic Root Symbiont Piriformospora indica.</title>
        <authorList>
            <person name="Zuccaro A."/>
            <person name="Lahrmann U."/>
            <person name="Guldener U."/>
            <person name="Langen G."/>
            <person name="Pfiffi S."/>
            <person name="Biedenkopf D."/>
            <person name="Wong P."/>
            <person name="Samans B."/>
            <person name="Grimm C."/>
            <person name="Basiewicz M."/>
            <person name="Murat C."/>
            <person name="Martin F."/>
            <person name="Kogel K.H."/>
        </authorList>
    </citation>
    <scope>NUCLEOTIDE SEQUENCE [LARGE SCALE GENOMIC DNA]</scope>
    <source>
        <strain evidence="7 8">DSM 11827</strain>
    </source>
</reference>
<gene>
    <name evidence="7" type="ORF">PIIN_07318</name>
</gene>
<evidence type="ECO:0000256" key="5">
    <source>
        <dbReference type="RuleBase" id="RU367043"/>
    </source>
</evidence>
<sequence length="85" mass="9563">MSDAKFDAATQAELAKFLEMQQAEVRMNTQAHKFTSMCWDKCITGSIGGRFSRGEEACLVNCVDRFLDTSLAIMKRLQNQQGEHS</sequence>
<dbReference type="InterPro" id="IPR035427">
    <property type="entry name" value="Tim10-like_dom_sf"/>
</dbReference>
<name>G4TPX0_SERID</name>
<dbReference type="GO" id="GO:0005743">
    <property type="term" value="C:mitochondrial inner membrane"/>
    <property type="evidence" value="ECO:0007669"/>
    <property type="project" value="UniProtKB-SubCell"/>
</dbReference>
<evidence type="ECO:0000256" key="4">
    <source>
        <dbReference type="ARBA" id="ARBA00023010"/>
    </source>
</evidence>
<keyword evidence="5" id="KW-0143">Chaperone</keyword>
<dbReference type="OrthoDB" id="344165at2759"/>
<proteinExistence type="inferred from homology"/>
<keyword evidence="5" id="KW-0496">Mitochondrion</keyword>
<dbReference type="EMBL" id="CAFZ01000220">
    <property type="protein sequence ID" value="CCA73363.1"/>
    <property type="molecule type" value="Genomic_DNA"/>
</dbReference>
<dbReference type="InParanoid" id="G4TPX0"/>
<keyword evidence="3 5" id="KW-0653">Protein transport</keyword>
<dbReference type="eggNOG" id="KOG3489">
    <property type="taxonomic scope" value="Eukaryota"/>
</dbReference>
<comment type="subunit">
    <text evidence="5">Heterohexamer.</text>
</comment>
<comment type="similarity">
    <text evidence="1 5">Belongs to the small Tim family.</text>
</comment>
<evidence type="ECO:0000313" key="8">
    <source>
        <dbReference type="Proteomes" id="UP000007148"/>
    </source>
</evidence>
<dbReference type="HOGENOM" id="CLU_141397_1_0_1"/>
<comment type="subcellular location">
    <subcellularLocation>
        <location evidence="5">Mitochondrion inner membrane</location>
        <topology evidence="5">Peripheral membrane protein</topology>
        <orientation evidence="5">Intermembrane side</orientation>
    </subcellularLocation>
</comment>
<dbReference type="InterPro" id="IPR004217">
    <property type="entry name" value="Tim10-like"/>
</dbReference>
<keyword evidence="2 5" id="KW-0472">Membrane</keyword>